<name>A0A1I3XBF4_9PROT</name>
<reference evidence="2 3" key="1">
    <citation type="submission" date="2016-10" db="EMBL/GenBank/DDBJ databases">
        <authorList>
            <person name="de Groot N.N."/>
        </authorList>
    </citation>
    <scope>NUCLEOTIDE SEQUENCE [LARGE SCALE GENOMIC DNA]</scope>
    <source>
        <strain evidence="2 3">DSM 19981</strain>
    </source>
</reference>
<feature type="domain" description="BLUF" evidence="1">
    <location>
        <begin position="3"/>
        <end position="96"/>
    </location>
</feature>
<gene>
    <name evidence="2" type="ORF">SAMN02745775_101153</name>
</gene>
<dbReference type="AlphaFoldDB" id="A0A1I3XBF4"/>
<evidence type="ECO:0000313" key="3">
    <source>
        <dbReference type="Proteomes" id="UP000199473"/>
    </source>
</evidence>
<accession>A0A1I3XBF4</accession>
<dbReference type="GO" id="GO:0009882">
    <property type="term" value="F:blue light photoreceptor activity"/>
    <property type="evidence" value="ECO:0007669"/>
    <property type="project" value="InterPro"/>
</dbReference>
<dbReference type="SUPFAM" id="SSF54975">
    <property type="entry name" value="Acylphosphatase/BLUF domain-like"/>
    <property type="match status" value="1"/>
</dbReference>
<dbReference type="EMBL" id="FOSQ01000001">
    <property type="protein sequence ID" value="SFK16885.1"/>
    <property type="molecule type" value="Genomic_DNA"/>
</dbReference>
<evidence type="ECO:0000259" key="1">
    <source>
        <dbReference type="PROSITE" id="PS50925"/>
    </source>
</evidence>
<keyword evidence="3" id="KW-1185">Reference proteome</keyword>
<dbReference type="Proteomes" id="UP000199473">
    <property type="component" value="Unassembled WGS sequence"/>
</dbReference>
<dbReference type="SMART" id="SM01034">
    <property type="entry name" value="BLUF"/>
    <property type="match status" value="1"/>
</dbReference>
<dbReference type="GO" id="GO:0071949">
    <property type="term" value="F:FAD binding"/>
    <property type="evidence" value="ECO:0007669"/>
    <property type="project" value="InterPro"/>
</dbReference>
<dbReference type="InterPro" id="IPR007024">
    <property type="entry name" value="BLUF_domain"/>
</dbReference>
<dbReference type="Pfam" id="PF04940">
    <property type="entry name" value="BLUF"/>
    <property type="match status" value="1"/>
</dbReference>
<dbReference type="STRING" id="1123062.SAMN02745775_101153"/>
<dbReference type="PROSITE" id="PS50925">
    <property type="entry name" value="BLUF"/>
    <property type="match status" value="1"/>
</dbReference>
<dbReference type="OrthoDB" id="196105at2"/>
<protein>
    <submittedName>
        <fullName evidence="2">Sensors of blue-light using FAD</fullName>
    </submittedName>
</protein>
<dbReference type="InterPro" id="IPR036046">
    <property type="entry name" value="Acylphosphatase-like_dom_sf"/>
</dbReference>
<proteinExistence type="predicted"/>
<evidence type="ECO:0000313" key="2">
    <source>
        <dbReference type="EMBL" id="SFK16885.1"/>
    </source>
</evidence>
<dbReference type="Gene3D" id="3.30.70.100">
    <property type="match status" value="1"/>
</dbReference>
<organism evidence="2 3">
    <name type="scientific">Falsiroseomonas stagni DSM 19981</name>
    <dbReference type="NCBI Taxonomy" id="1123062"/>
    <lineage>
        <taxon>Bacteria</taxon>
        <taxon>Pseudomonadati</taxon>
        <taxon>Pseudomonadota</taxon>
        <taxon>Alphaproteobacteria</taxon>
        <taxon>Acetobacterales</taxon>
        <taxon>Roseomonadaceae</taxon>
        <taxon>Falsiroseomonas</taxon>
    </lineage>
</organism>
<sequence length="100" mass="10712">MTLHRIVAMSVGQPGVAADAAAVAALAARLRAGLLARGVTGCLSLRGHCIGQVLEGPPRAVRNAFARLKRDWRYRDVVVLEDRAVAAREFSDWGVRPPSP</sequence>
<dbReference type="RefSeq" id="WP_092954035.1">
    <property type="nucleotide sequence ID" value="NZ_FOSQ01000001.1"/>
</dbReference>